<organism evidence="2 3">
    <name type="scientific">Phormidium yuhuli AB48</name>
    <dbReference type="NCBI Taxonomy" id="2940671"/>
    <lineage>
        <taxon>Bacteria</taxon>
        <taxon>Bacillati</taxon>
        <taxon>Cyanobacteriota</taxon>
        <taxon>Cyanophyceae</taxon>
        <taxon>Oscillatoriophycideae</taxon>
        <taxon>Oscillatoriales</taxon>
        <taxon>Oscillatoriaceae</taxon>
        <taxon>Phormidium</taxon>
        <taxon>Phormidium yuhuli</taxon>
    </lineage>
</organism>
<dbReference type="InterPro" id="IPR002931">
    <property type="entry name" value="Transglutaminase-like"/>
</dbReference>
<dbReference type="SUPFAM" id="SSF54001">
    <property type="entry name" value="Cysteine proteinases"/>
    <property type="match status" value="1"/>
</dbReference>
<dbReference type="PANTHER" id="PTHR33490">
    <property type="entry name" value="BLR5614 PROTEIN-RELATED"/>
    <property type="match status" value="1"/>
</dbReference>
<dbReference type="InterPro" id="IPR048930">
    <property type="entry name" value="Bact_transglu_N_2"/>
</dbReference>
<gene>
    <name evidence="2" type="ORF">NEA10_01490</name>
</gene>
<feature type="domain" description="Transglutaminase-like" evidence="1">
    <location>
        <begin position="160"/>
        <end position="220"/>
    </location>
</feature>
<reference evidence="2" key="1">
    <citation type="submission" date="2022-06" db="EMBL/GenBank/DDBJ databases">
        <title>Genome sequence of Phormidium yuhuli AB48 isolated from an industrial photobioreactor environment.</title>
        <authorList>
            <person name="Qiu Y."/>
            <person name="Noonan A.J.C."/>
            <person name="Dofher K."/>
            <person name="Koch M."/>
            <person name="Kieft B."/>
            <person name="Lin X."/>
            <person name="Ziels R.M."/>
            <person name="Hallam S.J."/>
        </authorList>
    </citation>
    <scope>NUCLEOTIDE SEQUENCE</scope>
    <source>
        <strain evidence="2">AB48</strain>
    </source>
</reference>
<dbReference type="PANTHER" id="PTHR33490:SF12">
    <property type="entry name" value="BLL5557 PROTEIN"/>
    <property type="match status" value="1"/>
</dbReference>
<dbReference type="RefSeq" id="WP_252663465.1">
    <property type="nucleotide sequence ID" value="NZ_CP098611.1"/>
</dbReference>
<dbReference type="InterPro" id="IPR038765">
    <property type="entry name" value="Papain-like_cys_pep_sf"/>
</dbReference>
<dbReference type="SMART" id="SM00460">
    <property type="entry name" value="TGc"/>
    <property type="match status" value="1"/>
</dbReference>
<name>A0ABY5ARB5_9CYAN</name>
<accession>A0ABY5ARB5</accession>
<dbReference type="Pfam" id="PF21295">
    <property type="entry name" value="Bact_transglu_N_2"/>
    <property type="match status" value="1"/>
</dbReference>
<dbReference type="Gene3D" id="3.10.620.30">
    <property type="match status" value="1"/>
</dbReference>
<sequence>MKFAVRSHLSYHIAADSTLIFNIAVCNNSVQKILQEDLQIEGAADWDQQTSGELDNRYVRVNAPPGQVRIRYKATVELNAIEQSPQAIAEVPPAQLPLEVLPYLYPSRYCESDRLLRFAETEFGELVPDYSRVTAICNWIYENVVYLSGSTSPHTSAFDTATERAGVCRDFAHLAIAFCRALNIPARFVSGYAYDLHPPDFHAYFEAYLGQAWYLFDATRLVPRTGLIRIGTGRDAADVSFATLFGPVTMETMDLQVDCLTPGERPQLSDGAIAFVESSRDSI</sequence>
<evidence type="ECO:0000313" key="2">
    <source>
        <dbReference type="EMBL" id="USR91441.1"/>
    </source>
</evidence>
<dbReference type="EMBL" id="CP098611">
    <property type="protein sequence ID" value="USR91441.1"/>
    <property type="molecule type" value="Genomic_DNA"/>
</dbReference>
<dbReference type="Pfam" id="PF01841">
    <property type="entry name" value="Transglut_core"/>
    <property type="match status" value="1"/>
</dbReference>
<protein>
    <submittedName>
        <fullName evidence="2">Transglutaminase family protein</fullName>
    </submittedName>
</protein>
<dbReference type="Proteomes" id="UP001056708">
    <property type="component" value="Chromosome"/>
</dbReference>
<keyword evidence="3" id="KW-1185">Reference proteome</keyword>
<proteinExistence type="predicted"/>
<dbReference type="Gene3D" id="2.60.40.2250">
    <property type="match status" value="1"/>
</dbReference>
<evidence type="ECO:0000313" key="3">
    <source>
        <dbReference type="Proteomes" id="UP001056708"/>
    </source>
</evidence>
<evidence type="ECO:0000259" key="1">
    <source>
        <dbReference type="SMART" id="SM00460"/>
    </source>
</evidence>